<evidence type="ECO:0000313" key="9">
    <source>
        <dbReference type="EMBL" id="ELU15090.1"/>
    </source>
</evidence>
<dbReference type="EMBL" id="KB294013">
    <property type="protein sequence ID" value="ELU15090.1"/>
    <property type="molecule type" value="Genomic_DNA"/>
</dbReference>
<proteinExistence type="inferred from homology"/>
<dbReference type="InterPro" id="IPR011600">
    <property type="entry name" value="Pept_C14_caspase"/>
</dbReference>
<dbReference type="InParanoid" id="R7VHB1"/>
<dbReference type="Pfam" id="PF00656">
    <property type="entry name" value="Peptidase_C14"/>
    <property type="match status" value="1"/>
</dbReference>
<feature type="non-terminal residue" evidence="9">
    <location>
        <position position="331"/>
    </location>
</feature>
<evidence type="ECO:0000256" key="5">
    <source>
        <dbReference type="RuleBase" id="RU003971"/>
    </source>
</evidence>
<accession>R7VHB1</accession>
<evidence type="ECO:0000259" key="8">
    <source>
        <dbReference type="PROSITE" id="PS50208"/>
    </source>
</evidence>
<evidence type="ECO:0000256" key="1">
    <source>
        <dbReference type="ARBA" id="ARBA00010134"/>
    </source>
</evidence>
<evidence type="ECO:0000259" key="7">
    <source>
        <dbReference type="PROSITE" id="PS50207"/>
    </source>
</evidence>
<dbReference type="PROSITE" id="PS01122">
    <property type="entry name" value="CASPASE_CYS"/>
    <property type="match status" value="1"/>
</dbReference>
<dbReference type="Gene3D" id="3.40.50.1460">
    <property type="match status" value="1"/>
</dbReference>
<dbReference type="InterPro" id="IPR033139">
    <property type="entry name" value="Caspase_cys_AS"/>
</dbReference>
<keyword evidence="4" id="KW-0378">Hydrolase</keyword>
<keyword evidence="2" id="KW-0645">Protease</keyword>
<dbReference type="InterPro" id="IPR001309">
    <property type="entry name" value="Pept_C14_p20"/>
</dbReference>
<gene>
    <name evidence="9" type="ORF">CAPTEDRAFT_185616</name>
</gene>
<dbReference type="InterPro" id="IPR029030">
    <property type="entry name" value="Caspase-like_dom_sf"/>
</dbReference>
<dbReference type="FunCoup" id="R7VHB1">
    <property type="interactions" value="112"/>
</dbReference>
<dbReference type="AlphaFoldDB" id="R7VHB1"/>
<name>R7VHB1_CAPTE</name>
<evidence type="ECO:0000256" key="4">
    <source>
        <dbReference type="ARBA" id="ARBA00022801"/>
    </source>
</evidence>
<protein>
    <recommendedName>
        <fullName evidence="10">Caspase family p20 domain-containing protein</fullName>
    </recommendedName>
</protein>
<dbReference type="GO" id="GO:0006508">
    <property type="term" value="P:proteolysis"/>
    <property type="evidence" value="ECO:0007669"/>
    <property type="project" value="UniProtKB-KW"/>
</dbReference>
<dbReference type="PROSITE" id="PS50208">
    <property type="entry name" value="CASPASE_P20"/>
    <property type="match status" value="1"/>
</dbReference>
<reference evidence="9" key="1">
    <citation type="journal article" date="2013" name="Nature">
        <title>Insights into bilaterian evolution from three spiralian genomes.</title>
        <authorList>
            <person name="Simakov O."/>
            <person name="Marletaz F."/>
            <person name="Cho S.J."/>
            <person name="Edsinger-Gonzales E."/>
            <person name="Havlak P."/>
            <person name="Hellsten U."/>
            <person name="Kuo D.H."/>
            <person name="Larsson T."/>
            <person name="Lv J."/>
            <person name="Arendt D."/>
            <person name="Savage R."/>
            <person name="Osoegawa K."/>
            <person name="de Jong P."/>
            <person name="Grimwood J."/>
            <person name="Chapman J.A."/>
            <person name="Shapiro H."/>
            <person name="Aerts A."/>
            <person name="Otillar R.P."/>
            <person name="Terry A.Y."/>
            <person name="Boore J.L."/>
            <person name="Grigoriev I.V."/>
            <person name="Lindberg D.R."/>
            <person name="Seaver E.C."/>
            <person name="Weisblat D.A."/>
            <person name="Putnam N.H."/>
            <person name="Rokhsar D.S."/>
        </authorList>
    </citation>
    <scope>NUCLEOTIDE SEQUENCE</scope>
    <source>
        <strain evidence="9">I ESC-2004</strain>
    </source>
</reference>
<evidence type="ECO:0000256" key="2">
    <source>
        <dbReference type="ARBA" id="ARBA00022670"/>
    </source>
</evidence>
<evidence type="ECO:0000256" key="6">
    <source>
        <dbReference type="SAM" id="MobiDB-lite"/>
    </source>
</evidence>
<evidence type="ECO:0000256" key="3">
    <source>
        <dbReference type="ARBA" id="ARBA00022703"/>
    </source>
</evidence>
<dbReference type="PANTHER" id="PTHR47901">
    <property type="entry name" value="CASPASE RECRUITMENT DOMAIN-CONTAINING PROTEIN 18"/>
    <property type="match status" value="1"/>
</dbReference>
<keyword evidence="3" id="KW-0053">Apoptosis</keyword>
<feature type="region of interest" description="Disordered" evidence="6">
    <location>
        <begin position="197"/>
        <end position="220"/>
    </location>
</feature>
<dbReference type="STRING" id="283909.R7VHB1"/>
<feature type="domain" description="Caspase family p20" evidence="8">
    <location>
        <begin position="70"/>
        <end position="193"/>
    </location>
</feature>
<dbReference type="PANTHER" id="PTHR47901:SF8">
    <property type="entry name" value="CASPASE-3"/>
    <property type="match status" value="1"/>
</dbReference>
<feature type="domain" description="Caspase family p10" evidence="7">
    <location>
        <begin position="226"/>
        <end position="298"/>
    </location>
</feature>
<dbReference type="HOGENOM" id="CLU_036904_1_0_1"/>
<sequence length="331" mass="38208">MGVIDIPHVPSSAKVTNQFKQLSCYVTSYVVKIPHPVLDISNTKQVLEIREFYVDQLPLDDIYDMESCKYRGHALVINNHQFETNALSYRDGWKLDSDNLRDLFEFLKFEQNELFNLNAQRMKEAIADFARDEKSVNASSLVVVILTHGDAESFFGVDGCRVDCKTDVVEIFNPNAAPDLQGKPKLFLFQACREKPEDSTREASAPQNKSKDEQWDTGPSNVPRYNMLIVNATLAGSKAYRKNNVGSLIINGFCRIVRKKAYEEHVLDMITKLHHELNTPVEHPDTVHRLSRKWYLFPLQMFCKRLQDELRTHYNDKLKFVYTMPWLPTEG</sequence>
<comment type="similarity">
    <text evidence="1 5">Belongs to the peptidase C14A family.</text>
</comment>
<dbReference type="SMART" id="SM00115">
    <property type="entry name" value="CASc"/>
    <property type="match status" value="1"/>
</dbReference>
<dbReference type="GO" id="GO:0006915">
    <property type="term" value="P:apoptotic process"/>
    <property type="evidence" value="ECO:0007669"/>
    <property type="project" value="UniProtKB-KW"/>
</dbReference>
<dbReference type="InterPro" id="IPR002398">
    <property type="entry name" value="Pept_C14"/>
</dbReference>
<dbReference type="OrthoDB" id="6093024at2759"/>
<dbReference type="InterPro" id="IPR015917">
    <property type="entry name" value="Pept_C14A"/>
</dbReference>
<dbReference type="PRINTS" id="PR00376">
    <property type="entry name" value="IL1BCENZYME"/>
</dbReference>
<dbReference type="PROSITE" id="PS50207">
    <property type="entry name" value="CASPASE_P10"/>
    <property type="match status" value="1"/>
</dbReference>
<dbReference type="InterPro" id="IPR002138">
    <property type="entry name" value="Pept_C14_p10"/>
</dbReference>
<dbReference type="GO" id="GO:0004197">
    <property type="term" value="F:cysteine-type endopeptidase activity"/>
    <property type="evidence" value="ECO:0007669"/>
    <property type="project" value="InterPro"/>
</dbReference>
<organism evidence="9">
    <name type="scientific">Capitella teleta</name>
    <name type="common">Polychaete worm</name>
    <dbReference type="NCBI Taxonomy" id="283909"/>
    <lineage>
        <taxon>Eukaryota</taxon>
        <taxon>Metazoa</taxon>
        <taxon>Spiralia</taxon>
        <taxon>Lophotrochozoa</taxon>
        <taxon>Annelida</taxon>
        <taxon>Polychaeta</taxon>
        <taxon>Sedentaria</taxon>
        <taxon>Scolecida</taxon>
        <taxon>Capitellidae</taxon>
        <taxon>Capitella</taxon>
    </lineage>
</organism>
<dbReference type="SUPFAM" id="SSF52129">
    <property type="entry name" value="Caspase-like"/>
    <property type="match status" value="1"/>
</dbReference>
<evidence type="ECO:0008006" key="10">
    <source>
        <dbReference type="Google" id="ProtNLM"/>
    </source>
</evidence>